<evidence type="ECO:0000256" key="4">
    <source>
        <dbReference type="ARBA" id="ARBA00023274"/>
    </source>
</evidence>
<comment type="caution">
    <text evidence="5">The sequence shown here is derived from an EMBL/GenBank/DDBJ whole genome shotgun (WGS) entry which is preliminary data.</text>
</comment>
<dbReference type="Pfam" id="PF07147">
    <property type="entry name" value="PDCD9"/>
    <property type="match status" value="1"/>
</dbReference>
<proteinExistence type="predicted"/>
<evidence type="ECO:0000256" key="1">
    <source>
        <dbReference type="ARBA" id="ARBA00004173"/>
    </source>
</evidence>
<accession>A0ABP1NYP4</accession>
<dbReference type="PANTHER" id="PTHR13014:SF3">
    <property type="entry name" value="LARGE RIBOSOMAL SUBUNIT PROTEIN ML65"/>
    <property type="match status" value="1"/>
</dbReference>
<evidence type="ECO:0000313" key="5">
    <source>
        <dbReference type="EMBL" id="CAL7945467.1"/>
    </source>
</evidence>
<evidence type="ECO:0000313" key="6">
    <source>
        <dbReference type="Proteomes" id="UP001642520"/>
    </source>
</evidence>
<evidence type="ECO:0000256" key="3">
    <source>
        <dbReference type="ARBA" id="ARBA00023128"/>
    </source>
</evidence>
<comment type="subcellular location">
    <subcellularLocation>
        <location evidence="1">Mitochondrion</location>
    </subcellularLocation>
</comment>
<dbReference type="InterPro" id="IPR010793">
    <property type="entry name" value="Ribosomal_mL37/mL65"/>
</dbReference>
<reference evidence="5 6" key="1">
    <citation type="submission" date="2024-08" db="EMBL/GenBank/DDBJ databases">
        <authorList>
            <person name="Will J Nash"/>
            <person name="Angela Man"/>
            <person name="Seanna McTaggart"/>
            <person name="Kendall Baker"/>
            <person name="Tom Barker"/>
            <person name="Leah Catchpole"/>
            <person name="Alex Durrant"/>
            <person name="Karim Gharbi"/>
            <person name="Naomi Irish"/>
            <person name="Gemy Kaithakottil"/>
            <person name="Debby Ku"/>
            <person name="Aaliyah Providence"/>
            <person name="Felix Shaw"/>
            <person name="David Swarbreck"/>
            <person name="Chris Watkins"/>
            <person name="Ann M. McCartney"/>
            <person name="Giulio Formenti"/>
            <person name="Alice Mouton"/>
            <person name="Noel Vella"/>
            <person name="Bjorn M von Reumont"/>
            <person name="Adriana Vella"/>
            <person name="Wilfried Haerty"/>
        </authorList>
    </citation>
    <scope>NUCLEOTIDE SEQUENCE [LARGE SCALE GENOMIC DNA]</scope>
</reference>
<keyword evidence="4" id="KW-0687">Ribonucleoprotein</keyword>
<evidence type="ECO:0000256" key="2">
    <source>
        <dbReference type="ARBA" id="ARBA00022980"/>
    </source>
</evidence>
<keyword evidence="2" id="KW-0689">Ribosomal protein</keyword>
<dbReference type="InterPro" id="IPR039982">
    <property type="entry name" value="Ribosomal_mL65"/>
</dbReference>
<dbReference type="EMBL" id="CAXAJV020001293">
    <property type="protein sequence ID" value="CAL7945467.1"/>
    <property type="molecule type" value="Genomic_DNA"/>
</dbReference>
<gene>
    <name evidence="5" type="ORF">XYLVIOL_LOCUS7228</name>
</gene>
<dbReference type="PANTHER" id="PTHR13014">
    <property type="entry name" value="MITOCHONDRIAL 28S RIBOSOMAL PROTEIN S30/P52 PRO-APOTOTIC PROTEIN"/>
    <property type="match status" value="1"/>
</dbReference>
<protein>
    <recommendedName>
        <fullName evidence="7">28S ribosomal protein S30, mitochondrial</fullName>
    </recommendedName>
</protein>
<name>A0ABP1NYP4_XYLVO</name>
<evidence type="ECO:0008006" key="7">
    <source>
        <dbReference type="Google" id="ProtNLM"/>
    </source>
</evidence>
<keyword evidence="3" id="KW-0496">Mitochondrion</keyword>
<keyword evidence="6" id="KW-1185">Reference proteome</keyword>
<organism evidence="5 6">
    <name type="scientific">Xylocopa violacea</name>
    <name type="common">Violet carpenter bee</name>
    <name type="synonym">Apis violacea</name>
    <dbReference type="NCBI Taxonomy" id="135666"/>
    <lineage>
        <taxon>Eukaryota</taxon>
        <taxon>Metazoa</taxon>
        <taxon>Ecdysozoa</taxon>
        <taxon>Arthropoda</taxon>
        <taxon>Hexapoda</taxon>
        <taxon>Insecta</taxon>
        <taxon>Pterygota</taxon>
        <taxon>Neoptera</taxon>
        <taxon>Endopterygota</taxon>
        <taxon>Hymenoptera</taxon>
        <taxon>Apocrita</taxon>
        <taxon>Aculeata</taxon>
        <taxon>Apoidea</taxon>
        <taxon>Anthophila</taxon>
        <taxon>Apidae</taxon>
        <taxon>Xylocopa</taxon>
        <taxon>Xylocopa</taxon>
    </lineage>
</organism>
<sequence length="551" mass="64974">MYARLYKCSPSCSLSILKTVVRECSTTALTETENAIYPPILDLSRIARIKRKREAWYDKIKKLETVEEKLFGINMPRYYGWKGLFLEERNILYDSLVHAQYITHTHVINDGKLPEFYNSVITTEQSNAMVQNLKHRIENLIIFEYCHRLREQEIIEEVDKVKQKKLQDANTNMLVYQINRLILAAMSSSMPHLLETQVDFDPRREAFWFVGGIEPPALLRKAKENSKRAKNYANEPINIRVHYLGSPILQLRHQFPLREIVSLTESTNSELNIPECKFDPKVLGYFMSRRHGTCIPGFWPGDTAEFGLLSYHNLNDLYLREFPLREEAITVQAILASYGWLLPQACYQGFSTVNEITYPLVSQTVLTNGQFWSFCVYQLNTTLIHMEHADENPKRNLCWITEPMKLFDKVEDGKIEGFNEDVLQKLITFYANVPAERSNENLKPYLGETVKHVADIVDPERREWLEQKFKHLMANRPRHLLIPEITSWQKLYMLDNHITLRYQRRDPWEFGYNPYRRRLDDHTPVYIPRCLRKNPKKRKVGRWAKTYYPDA</sequence>
<dbReference type="Proteomes" id="UP001642520">
    <property type="component" value="Unassembled WGS sequence"/>
</dbReference>